<reference evidence="1" key="1">
    <citation type="submission" date="2023-11" db="EMBL/GenBank/DDBJ databases">
        <authorList>
            <person name="Poullet M."/>
        </authorList>
    </citation>
    <scope>NUCLEOTIDE SEQUENCE</scope>
    <source>
        <strain evidence="1">E1834</strain>
    </source>
</reference>
<protein>
    <submittedName>
        <fullName evidence="1">Uncharacterized protein</fullName>
    </submittedName>
</protein>
<proteinExistence type="predicted"/>
<dbReference type="EMBL" id="CAVMJV010000048">
    <property type="protein sequence ID" value="CAK5082727.1"/>
    <property type="molecule type" value="Genomic_DNA"/>
</dbReference>
<comment type="caution">
    <text evidence="1">The sequence shown here is derived from an EMBL/GenBank/DDBJ whole genome shotgun (WGS) entry which is preliminary data.</text>
</comment>
<keyword evidence="2" id="KW-1185">Reference proteome</keyword>
<evidence type="ECO:0000313" key="2">
    <source>
        <dbReference type="Proteomes" id="UP001497535"/>
    </source>
</evidence>
<organism evidence="1 2">
    <name type="scientific">Meloidogyne enterolobii</name>
    <name type="common">Root-knot nematode worm</name>
    <name type="synonym">Meloidogyne mayaguensis</name>
    <dbReference type="NCBI Taxonomy" id="390850"/>
    <lineage>
        <taxon>Eukaryota</taxon>
        <taxon>Metazoa</taxon>
        <taxon>Ecdysozoa</taxon>
        <taxon>Nematoda</taxon>
        <taxon>Chromadorea</taxon>
        <taxon>Rhabditida</taxon>
        <taxon>Tylenchina</taxon>
        <taxon>Tylenchomorpha</taxon>
        <taxon>Tylenchoidea</taxon>
        <taxon>Meloidogynidae</taxon>
        <taxon>Meloidogyninae</taxon>
        <taxon>Meloidogyne</taxon>
    </lineage>
</organism>
<name>A0ACB0ZUC7_MELEN</name>
<accession>A0ACB0ZUC7</accession>
<sequence>MLYLFISFILLINLNSFVCQNNSSETTTTTTISTTQTTPKTTTTTSQPKQSTLSSTTSTQLLLKVGILGANSSELRSAYGFGQSVPAISIAIQRARNEHLIDFVNFTFTWLICDCDQVLAVGYANKLILDQNVDVIIGPPCVTAAIDSSLAPGFYNIPVFLWGATVATTLANDSVYPTCTNVNSDTKILAQAVEAVLMQFQWSEVSLVYIPDNVRRRVFLAIIYTYYLSFKRMKIKKYFLELDITFPKILKA</sequence>
<gene>
    <name evidence="1" type="ORF">MENTE1834_LOCUS30027</name>
</gene>
<evidence type="ECO:0000313" key="1">
    <source>
        <dbReference type="EMBL" id="CAK5082727.1"/>
    </source>
</evidence>
<dbReference type="Proteomes" id="UP001497535">
    <property type="component" value="Unassembled WGS sequence"/>
</dbReference>